<dbReference type="Proteomes" id="UP000283497">
    <property type="component" value="Unassembled WGS sequence"/>
</dbReference>
<dbReference type="NCBIfam" id="TIGR00747">
    <property type="entry name" value="fabH"/>
    <property type="match status" value="1"/>
</dbReference>
<sequence>MFVKIKGTGSCLPEKVLDNFEISQLVDTNDEWIQSRTGIKSRHIAREETAVSMAAKAAKRALEDAQVAAEEIDLLIVSSVSSEQLLPCTACSVQKEIGAVNAAAFDLNAACSGFIVAYQMAAGQIKAGLSKKALLIGVECLSNIVNWEDRGTCILFGDGAGAAVVSADEDGNIDGRGNIEIPSVLHSDGSRGEVLTCQNPTGKRADGSLKGYVAMDGREIYKFAARQVPVVVKEILEKAGKSVEEVDLFVLHQANRRIVEAIAKRLKQPIEKFPMDMMQNGNMSSASIPVLLDELKKAGKLQPGMKIVVAGFGAGLTWGGMYLEW</sequence>
<dbReference type="SUPFAM" id="SSF53901">
    <property type="entry name" value="Thiolase-like"/>
    <property type="match status" value="1"/>
</dbReference>
<dbReference type="GO" id="GO:0006633">
    <property type="term" value="P:fatty acid biosynthetic process"/>
    <property type="evidence" value="ECO:0007669"/>
    <property type="project" value="UniProtKB-UniRule"/>
</dbReference>
<feature type="domain" description="Beta-ketoacyl-[acyl-carrier-protein] synthase III N-terminal" evidence="11">
    <location>
        <begin position="105"/>
        <end position="172"/>
    </location>
</feature>
<feature type="region of interest" description="ACP-binding" evidence="9">
    <location>
        <begin position="253"/>
        <end position="257"/>
    </location>
</feature>
<dbReference type="PANTHER" id="PTHR34069">
    <property type="entry name" value="3-OXOACYL-[ACYL-CARRIER-PROTEIN] SYNTHASE 3"/>
    <property type="match status" value="1"/>
</dbReference>
<evidence type="ECO:0000313" key="13">
    <source>
        <dbReference type="EMBL" id="RGZ82423.1"/>
    </source>
</evidence>
<dbReference type="Pfam" id="PF08541">
    <property type="entry name" value="ACP_syn_III_C"/>
    <property type="match status" value="1"/>
</dbReference>
<feature type="active site" evidence="9">
    <location>
        <position position="252"/>
    </location>
</feature>
<evidence type="ECO:0000259" key="11">
    <source>
        <dbReference type="Pfam" id="PF08545"/>
    </source>
</evidence>
<keyword evidence="9" id="KW-0511">Multifunctional enzyme</keyword>
<evidence type="ECO:0000256" key="5">
    <source>
        <dbReference type="ARBA" id="ARBA00022832"/>
    </source>
</evidence>
<dbReference type="CDD" id="cd00830">
    <property type="entry name" value="KAS_III"/>
    <property type="match status" value="1"/>
</dbReference>
<feature type="active site" evidence="9">
    <location>
        <position position="111"/>
    </location>
</feature>
<dbReference type="HAMAP" id="MF_01815">
    <property type="entry name" value="FabH"/>
    <property type="match status" value="1"/>
</dbReference>
<dbReference type="Proteomes" id="UP000286561">
    <property type="component" value="Unassembled WGS sequence"/>
</dbReference>
<gene>
    <name evidence="9 12" type="primary">fabH</name>
    <name evidence="14" type="ORF">DW068_15685</name>
    <name evidence="13" type="ORF">DW972_08715</name>
    <name evidence="12" type="ORF">ERS852578_01813</name>
</gene>
<evidence type="ECO:0000256" key="7">
    <source>
        <dbReference type="ARBA" id="ARBA00023160"/>
    </source>
</evidence>
<comment type="pathway">
    <text evidence="9">Lipid metabolism; fatty acid biosynthesis.</text>
</comment>
<comment type="catalytic activity">
    <reaction evidence="9">
        <text>malonyl-[ACP] + acetyl-CoA + H(+) = 3-oxobutanoyl-[ACP] + CO2 + CoA</text>
        <dbReference type="Rhea" id="RHEA:12080"/>
        <dbReference type="Rhea" id="RHEA-COMP:9623"/>
        <dbReference type="Rhea" id="RHEA-COMP:9625"/>
        <dbReference type="ChEBI" id="CHEBI:15378"/>
        <dbReference type="ChEBI" id="CHEBI:16526"/>
        <dbReference type="ChEBI" id="CHEBI:57287"/>
        <dbReference type="ChEBI" id="CHEBI:57288"/>
        <dbReference type="ChEBI" id="CHEBI:78449"/>
        <dbReference type="ChEBI" id="CHEBI:78450"/>
        <dbReference type="EC" id="2.3.1.180"/>
    </reaction>
</comment>
<dbReference type="Gene3D" id="3.40.47.10">
    <property type="match status" value="1"/>
</dbReference>
<feature type="active site" evidence="9">
    <location>
        <position position="282"/>
    </location>
</feature>
<evidence type="ECO:0000256" key="4">
    <source>
        <dbReference type="ARBA" id="ARBA00022679"/>
    </source>
</evidence>
<evidence type="ECO:0000256" key="9">
    <source>
        <dbReference type="HAMAP-Rule" id="MF_01815"/>
    </source>
</evidence>
<dbReference type="EC" id="2.3.1.180" evidence="9"/>
<dbReference type="GO" id="GO:0044550">
    <property type="term" value="P:secondary metabolite biosynthetic process"/>
    <property type="evidence" value="ECO:0007669"/>
    <property type="project" value="TreeGrafter"/>
</dbReference>
<keyword evidence="8 9" id="KW-0012">Acyltransferase</keyword>
<protein>
    <recommendedName>
        <fullName evidence="9">Beta-ketoacyl-[acyl-carrier-protein] synthase III</fullName>
        <shortName evidence="9">Beta-ketoacyl-ACP synthase III</shortName>
        <shortName evidence="9">KAS III</shortName>
        <ecNumber evidence="9">2.3.1.180</ecNumber>
    </recommendedName>
    <alternativeName>
        <fullName evidence="9">3-oxoacyl-[acyl-carrier-protein] synthase 3</fullName>
    </alternativeName>
    <alternativeName>
        <fullName evidence="9">3-oxoacyl-[acyl-carrier-protein] synthase III</fullName>
    </alternativeName>
</protein>
<keyword evidence="5 9" id="KW-0276">Fatty acid metabolism</keyword>
<evidence type="ECO:0000256" key="3">
    <source>
        <dbReference type="ARBA" id="ARBA00022516"/>
    </source>
</evidence>
<evidence type="ECO:0000313" key="16">
    <source>
        <dbReference type="Proteomes" id="UP000283497"/>
    </source>
</evidence>
<evidence type="ECO:0000256" key="1">
    <source>
        <dbReference type="ARBA" id="ARBA00008642"/>
    </source>
</evidence>
<dbReference type="GO" id="GO:0004315">
    <property type="term" value="F:3-oxoacyl-[acyl-carrier-protein] synthase activity"/>
    <property type="evidence" value="ECO:0007669"/>
    <property type="project" value="InterPro"/>
</dbReference>
<reference evidence="12 15" key="1">
    <citation type="submission" date="2015-09" db="EMBL/GenBank/DDBJ databases">
        <authorList>
            <consortium name="Pathogen Informatics"/>
        </authorList>
    </citation>
    <scope>NUCLEOTIDE SEQUENCE [LARGE SCALE GENOMIC DNA]</scope>
    <source>
        <strain evidence="12 15">2789STDY5834966</strain>
    </source>
</reference>
<comment type="similarity">
    <text evidence="1 9">Belongs to the thiolase-like superfamily. FabH family.</text>
</comment>
<dbReference type="InterPro" id="IPR016039">
    <property type="entry name" value="Thiolase-like"/>
</dbReference>
<name>A0A173TPC4_9FIRM</name>
<keyword evidence="3 9" id="KW-0444">Lipid biosynthesis</keyword>
<evidence type="ECO:0000256" key="8">
    <source>
        <dbReference type="ARBA" id="ARBA00023315"/>
    </source>
</evidence>
<comment type="subunit">
    <text evidence="9">Homodimer.</text>
</comment>
<comment type="domain">
    <text evidence="9">The last Arg residue of the ACP-binding site is essential for the weak association between ACP/AcpP and FabH.</text>
</comment>
<dbReference type="GO" id="GO:0033818">
    <property type="term" value="F:beta-ketoacyl-acyl-carrier-protein synthase III activity"/>
    <property type="evidence" value="ECO:0007669"/>
    <property type="project" value="UniProtKB-UniRule"/>
</dbReference>
<evidence type="ECO:0000313" key="15">
    <source>
        <dbReference type="Proteomes" id="UP000095390"/>
    </source>
</evidence>
<keyword evidence="4 9" id="KW-0808">Transferase</keyword>
<dbReference type="RefSeq" id="WP_005348768.1">
    <property type="nucleotide sequence ID" value="NZ_CAJLIF010000033.1"/>
</dbReference>
<proteinExistence type="inferred from homology"/>
<feature type="domain" description="Beta-ketoacyl-[acyl-carrier-protein] synthase III C-terminal" evidence="10">
    <location>
        <begin position="236"/>
        <end position="325"/>
    </location>
</feature>
<dbReference type="InterPro" id="IPR013751">
    <property type="entry name" value="ACP_syn_III_N"/>
</dbReference>
<evidence type="ECO:0000313" key="12">
    <source>
        <dbReference type="EMBL" id="CUN03867.1"/>
    </source>
</evidence>
<dbReference type="InterPro" id="IPR013747">
    <property type="entry name" value="ACP_syn_III_C"/>
</dbReference>
<evidence type="ECO:0000259" key="10">
    <source>
        <dbReference type="Pfam" id="PF08541"/>
    </source>
</evidence>
<evidence type="ECO:0000256" key="6">
    <source>
        <dbReference type="ARBA" id="ARBA00023098"/>
    </source>
</evidence>
<dbReference type="InterPro" id="IPR004655">
    <property type="entry name" value="FabH"/>
</dbReference>
<keyword evidence="2 9" id="KW-0963">Cytoplasm</keyword>
<dbReference type="EMBL" id="QSEP01000049">
    <property type="protein sequence ID" value="RGZ82423.1"/>
    <property type="molecule type" value="Genomic_DNA"/>
</dbReference>
<evidence type="ECO:0000313" key="14">
    <source>
        <dbReference type="EMBL" id="RHK33444.1"/>
    </source>
</evidence>
<accession>A0A173TPC4</accession>
<dbReference type="AlphaFoldDB" id="A0A173TPC4"/>
<reference evidence="16 17" key="2">
    <citation type="submission" date="2018-08" db="EMBL/GenBank/DDBJ databases">
        <title>A genome reference for cultivated species of the human gut microbiota.</title>
        <authorList>
            <person name="Zou Y."/>
            <person name="Xue W."/>
            <person name="Luo G."/>
        </authorList>
    </citation>
    <scope>NUCLEOTIDE SEQUENCE [LARGE SCALE GENOMIC DNA]</scope>
    <source>
        <strain evidence="14 16">AF45-14BH</strain>
        <strain evidence="13 17">AM48-23BH</strain>
    </source>
</reference>
<keyword evidence="6 9" id="KW-0443">Lipid metabolism</keyword>
<evidence type="ECO:0000256" key="2">
    <source>
        <dbReference type="ARBA" id="ARBA00022490"/>
    </source>
</evidence>
<dbReference type="PANTHER" id="PTHR34069:SF2">
    <property type="entry name" value="BETA-KETOACYL-[ACYL-CARRIER-PROTEIN] SYNTHASE III"/>
    <property type="match status" value="1"/>
</dbReference>
<dbReference type="OrthoDB" id="9815506at2"/>
<comment type="function">
    <text evidence="9">Catalyzes the condensation reaction of fatty acid synthesis by the addition to an acyl acceptor of two carbons from malonyl-ACP. Catalyzes the first condensation reaction which initiates fatty acid synthesis and may therefore play a role in governing the total rate of fatty acid production. Possesses both acetoacetyl-ACP synthase and acetyl transacylase activities. Its substrate specificity determines the biosynthesis of branched-chain and/or straight-chain of fatty acids.</text>
</comment>
<dbReference type="Proteomes" id="UP000095390">
    <property type="component" value="Unassembled WGS sequence"/>
</dbReference>
<keyword evidence="7 9" id="KW-0275">Fatty acid biosynthesis</keyword>
<dbReference type="GeneID" id="75047733"/>
<dbReference type="Pfam" id="PF08545">
    <property type="entry name" value="ACP_syn_III"/>
    <property type="match status" value="1"/>
</dbReference>
<dbReference type="NCBIfam" id="NF006829">
    <property type="entry name" value="PRK09352.1"/>
    <property type="match status" value="1"/>
</dbReference>
<organism evidence="12 15">
    <name type="scientific">Anaerobutyricum hallii</name>
    <dbReference type="NCBI Taxonomy" id="39488"/>
    <lineage>
        <taxon>Bacteria</taxon>
        <taxon>Bacillati</taxon>
        <taxon>Bacillota</taxon>
        <taxon>Clostridia</taxon>
        <taxon>Lachnospirales</taxon>
        <taxon>Lachnospiraceae</taxon>
        <taxon>Anaerobutyricum</taxon>
    </lineage>
</organism>
<dbReference type="UniPathway" id="UPA00094"/>
<dbReference type="GO" id="GO:0005737">
    <property type="term" value="C:cytoplasm"/>
    <property type="evidence" value="ECO:0007669"/>
    <property type="project" value="UniProtKB-SubCell"/>
</dbReference>
<evidence type="ECO:0000313" key="17">
    <source>
        <dbReference type="Proteomes" id="UP000286561"/>
    </source>
</evidence>
<comment type="subcellular location">
    <subcellularLocation>
        <location evidence="9">Cytoplasm</location>
    </subcellularLocation>
</comment>
<dbReference type="EMBL" id="QRNJ01000091">
    <property type="protein sequence ID" value="RHK33444.1"/>
    <property type="molecule type" value="Genomic_DNA"/>
</dbReference>
<dbReference type="EMBL" id="CYYC01000020">
    <property type="protein sequence ID" value="CUN03867.1"/>
    <property type="molecule type" value="Genomic_DNA"/>
</dbReference>